<name>A0A540UY59_9BACL</name>
<sequence>MMEQTLMNLDQHFGGGMLLLFCNPLIHQTTQRNFPEMAGSQSIQGAGLMQAVKFTVDFVWFDHGG</sequence>
<gene>
    <name evidence="1" type="ORF">FKZ59_12455</name>
</gene>
<keyword evidence="2" id="KW-1185">Reference proteome</keyword>
<evidence type="ECO:0000313" key="2">
    <source>
        <dbReference type="Proteomes" id="UP000315753"/>
    </source>
</evidence>
<dbReference type="RefSeq" id="WP_141603084.1">
    <property type="nucleotide sequence ID" value="NZ_JARMSC010000002.1"/>
</dbReference>
<dbReference type="EMBL" id="VIGD01000019">
    <property type="protein sequence ID" value="TQE89439.1"/>
    <property type="molecule type" value="Genomic_DNA"/>
</dbReference>
<proteinExistence type="predicted"/>
<protein>
    <submittedName>
        <fullName evidence="1">Uncharacterized protein</fullName>
    </submittedName>
</protein>
<dbReference type="Proteomes" id="UP000315753">
    <property type="component" value="Unassembled WGS sequence"/>
</dbReference>
<accession>A0A540UY59</accession>
<organism evidence="1 2">
    <name type="scientific">Ureibacillus terrenus</name>
    <dbReference type="NCBI Taxonomy" id="118246"/>
    <lineage>
        <taxon>Bacteria</taxon>
        <taxon>Bacillati</taxon>
        <taxon>Bacillota</taxon>
        <taxon>Bacilli</taxon>
        <taxon>Bacillales</taxon>
        <taxon>Caryophanaceae</taxon>
        <taxon>Ureibacillus</taxon>
    </lineage>
</organism>
<comment type="caution">
    <text evidence="1">The sequence shown here is derived from an EMBL/GenBank/DDBJ whole genome shotgun (WGS) entry which is preliminary data.</text>
</comment>
<evidence type="ECO:0000313" key="1">
    <source>
        <dbReference type="EMBL" id="TQE89439.1"/>
    </source>
</evidence>
<reference evidence="1 2" key="1">
    <citation type="submission" date="2019-06" db="EMBL/GenBank/DDBJ databases">
        <title>Genome sequence of Ureibacillus terrenus.</title>
        <authorList>
            <person name="Maclea K.S."/>
            <person name="Simoes M."/>
        </authorList>
    </citation>
    <scope>NUCLEOTIDE SEQUENCE [LARGE SCALE GENOMIC DNA]</scope>
    <source>
        <strain evidence="1 2">ATCC BAA-384</strain>
    </source>
</reference>
<dbReference type="AlphaFoldDB" id="A0A540UY59"/>